<dbReference type="Pfam" id="PF13560">
    <property type="entry name" value="HTH_31"/>
    <property type="match status" value="1"/>
</dbReference>
<dbReference type="InterPro" id="IPR001387">
    <property type="entry name" value="Cro/C1-type_HTH"/>
</dbReference>
<dbReference type="RefSeq" id="WP_328774807.1">
    <property type="nucleotide sequence ID" value="NZ_CP108057.1"/>
</dbReference>
<feature type="compositionally biased region" description="Low complexity" evidence="1">
    <location>
        <begin position="292"/>
        <end position="306"/>
    </location>
</feature>
<keyword evidence="4" id="KW-1185">Reference proteome</keyword>
<protein>
    <submittedName>
        <fullName evidence="3">Helix-turn-helix domain-containing protein</fullName>
    </submittedName>
</protein>
<gene>
    <name evidence="3" type="ORF">OHU17_00115</name>
</gene>
<evidence type="ECO:0000313" key="4">
    <source>
        <dbReference type="Proteomes" id="UP001432075"/>
    </source>
</evidence>
<feature type="region of interest" description="Disordered" evidence="1">
    <location>
        <begin position="285"/>
        <end position="320"/>
    </location>
</feature>
<name>A0ABZ1RD13_9ACTN</name>
<feature type="domain" description="HTH cro/C1-type" evidence="2">
    <location>
        <begin position="21"/>
        <end position="78"/>
    </location>
</feature>
<dbReference type="SUPFAM" id="SSF47413">
    <property type="entry name" value="lambda repressor-like DNA-binding domains"/>
    <property type="match status" value="1"/>
</dbReference>
<evidence type="ECO:0000259" key="2">
    <source>
        <dbReference type="SMART" id="SM00530"/>
    </source>
</evidence>
<dbReference type="EMBL" id="CP108057">
    <property type="protein sequence ID" value="WUO44349.1"/>
    <property type="molecule type" value="Genomic_DNA"/>
</dbReference>
<evidence type="ECO:0000313" key="3">
    <source>
        <dbReference type="EMBL" id="WUO44349.1"/>
    </source>
</evidence>
<sequence>MGRRENAVAASTRQMEALALWLRAQRQREALTYAAMAQRINYGFTASMLSRAAGGKTVPTRQVVEAFARACQADPVEARRLWKAARAAEHTRRRRAGEFEDLADKVVQVYSHPKVIETVGELRRAMVHLRARDGQPSLAELQRRAGQAPDGRYLLPKSSLGAVLRGDAVPTRGHVLAFTEALGMSRRKVGEWGNAWDRIVGEAGAGGPALPRKRTDRHLGTGSALPATARPASRSRTGRRTRHPDDTGFINFYVMATTEETDIVPVYHTFSQYPQSRLPRFLRGPLPPLPPAGRTGRGLPIRAPRRYTPPTPALRGFLAS</sequence>
<dbReference type="InterPro" id="IPR010982">
    <property type="entry name" value="Lambda_DNA-bd_dom_sf"/>
</dbReference>
<evidence type="ECO:0000256" key="1">
    <source>
        <dbReference type="SAM" id="MobiDB-lite"/>
    </source>
</evidence>
<organism evidence="3 4">
    <name type="scientific">Streptomyces goshikiensis</name>
    <dbReference type="NCBI Taxonomy" id="1942"/>
    <lineage>
        <taxon>Bacteria</taxon>
        <taxon>Bacillati</taxon>
        <taxon>Actinomycetota</taxon>
        <taxon>Actinomycetes</taxon>
        <taxon>Kitasatosporales</taxon>
        <taxon>Streptomycetaceae</taxon>
        <taxon>Streptomyces</taxon>
    </lineage>
</organism>
<dbReference type="SMART" id="SM00530">
    <property type="entry name" value="HTH_XRE"/>
    <property type="match status" value="2"/>
</dbReference>
<feature type="region of interest" description="Disordered" evidence="1">
    <location>
        <begin position="204"/>
        <end position="244"/>
    </location>
</feature>
<dbReference type="Proteomes" id="UP001432075">
    <property type="component" value="Chromosome"/>
</dbReference>
<accession>A0ABZ1RD13</accession>
<dbReference type="CDD" id="cd00093">
    <property type="entry name" value="HTH_XRE"/>
    <property type="match status" value="1"/>
</dbReference>
<reference evidence="3" key="1">
    <citation type="submission" date="2022-10" db="EMBL/GenBank/DDBJ databases">
        <title>The complete genomes of actinobacterial strains from the NBC collection.</title>
        <authorList>
            <person name="Joergensen T.S."/>
            <person name="Alvarez Arevalo M."/>
            <person name="Sterndorff E.B."/>
            <person name="Faurdal D."/>
            <person name="Vuksanovic O."/>
            <person name="Mourched A.-S."/>
            <person name="Charusanti P."/>
            <person name="Shaw S."/>
            <person name="Blin K."/>
            <person name="Weber T."/>
        </authorList>
    </citation>
    <scope>NUCLEOTIDE SEQUENCE</scope>
    <source>
        <strain evidence="3">NBC_00283</strain>
    </source>
</reference>
<proteinExistence type="predicted"/>
<feature type="domain" description="HTH cro/C1-type" evidence="2">
    <location>
        <begin position="125"/>
        <end position="189"/>
    </location>
</feature>